<dbReference type="PANTHER" id="PTHR34846:SF10">
    <property type="entry name" value="CYTOPLASMIC PROTEIN"/>
    <property type="match status" value="1"/>
</dbReference>
<dbReference type="PANTHER" id="PTHR34846">
    <property type="entry name" value="4-CARBOXYMUCONOLACTONE DECARBOXYLASE FAMILY PROTEIN (AFU_ORTHOLOGUE AFUA_6G11590)"/>
    <property type="match status" value="1"/>
</dbReference>
<dbReference type="Gene3D" id="1.20.1290.10">
    <property type="entry name" value="AhpD-like"/>
    <property type="match status" value="1"/>
</dbReference>
<name>A0A939C354_9ACTN</name>
<dbReference type="RefSeq" id="WP_205261704.1">
    <property type="nucleotide sequence ID" value="NZ_JAERWK010000020.1"/>
</dbReference>
<feature type="domain" description="Carboxymuconolactone decarboxylase-like" evidence="1">
    <location>
        <begin position="37"/>
        <end position="106"/>
    </location>
</feature>
<evidence type="ECO:0000313" key="3">
    <source>
        <dbReference type="Proteomes" id="UP000663792"/>
    </source>
</evidence>
<dbReference type="Proteomes" id="UP000663792">
    <property type="component" value="Unassembled WGS sequence"/>
</dbReference>
<sequence>MHIRMVEPEALTPSLRQTWEQASDGGRKFIGAVANAPEHAERLFPAYNGLRYGTRLGPRMCELLRLAIARTTQCPICLRGRRDDATDEGLTESMVAELMDPSRSPATLLGSFSPAEAAVVSFAWKFGADHFDLGEADFAALRDHFDVEEITEIGMLCAQFLGFGRFVMVFGLDDPACPVSPPPARATSGS</sequence>
<keyword evidence="3" id="KW-1185">Reference proteome</keyword>
<dbReference type="InterPro" id="IPR003779">
    <property type="entry name" value="CMD-like"/>
</dbReference>
<protein>
    <submittedName>
        <fullName evidence="2">Carboxymuconolactone decarboxylase family protein</fullName>
    </submittedName>
</protein>
<proteinExistence type="predicted"/>
<dbReference type="Pfam" id="PF02627">
    <property type="entry name" value="CMD"/>
    <property type="match status" value="1"/>
</dbReference>
<reference evidence="2" key="1">
    <citation type="submission" date="2021-01" db="EMBL/GenBank/DDBJ databases">
        <title>YIM 132084 draft genome.</title>
        <authorList>
            <person name="An D."/>
        </authorList>
    </citation>
    <scope>NUCLEOTIDE SEQUENCE</scope>
    <source>
        <strain evidence="2">YIM 132084</strain>
    </source>
</reference>
<dbReference type="EMBL" id="JAERWK010000020">
    <property type="protein sequence ID" value="MBM9468762.1"/>
    <property type="molecule type" value="Genomic_DNA"/>
</dbReference>
<dbReference type="AlphaFoldDB" id="A0A939C354"/>
<gene>
    <name evidence="2" type="ORF">JL106_15875</name>
</gene>
<evidence type="ECO:0000259" key="1">
    <source>
        <dbReference type="Pfam" id="PF02627"/>
    </source>
</evidence>
<dbReference type="InterPro" id="IPR029032">
    <property type="entry name" value="AhpD-like"/>
</dbReference>
<dbReference type="SUPFAM" id="SSF69118">
    <property type="entry name" value="AhpD-like"/>
    <property type="match status" value="1"/>
</dbReference>
<organism evidence="2 3">
    <name type="scientific">Nakamurella leprariae</name>
    <dbReference type="NCBI Taxonomy" id="2803911"/>
    <lineage>
        <taxon>Bacteria</taxon>
        <taxon>Bacillati</taxon>
        <taxon>Actinomycetota</taxon>
        <taxon>Actinomycetes</taxon>
        <taxon>Nakamurellales</taxon>
        <taxon>Nakamurellaceae</taxon>
        <taxon>Nakamurella</taxon>
    </lineage>
</organism>
<accession>A0A939C354</accession>
<comment type="caution">
    <text evidence="2">The sequence shown here is derived from an EMBL/GenBank/DDBJ whole genome shotgun (WGS) entry which is preliminary data.</text>
</comment>
<evidence type="ECO:0000313" key="2">
    <source>
        <dbReference type="EMBL" id="MBM9468762.1"/>
    </source>
</evidence>
<dbReference type="GO" id="GO:0051920">
    <property type="term" value="F:peroxiredoxin activity"/>
    <property type="evidence" value="ECO:0007669"/>
    <property type="project" value="InterPro"/>
</dbReference>